<evidence type="ECO:0000256" key="7">
    <source>
        <dbReference type="ARBA" id="ARBA00047880"/>
    </source>
</evidence>
<dbReference type="EMBL" id="PCVG01000038">
    <property type="protein sequence ID" value="PIQ68632.1"/>
    <property type="molecule type" value="Genomic_DNA"/>
</dbReference>
<accession>A0A2H0KBJ4</accession>
<dbReference type="Pfam" id="PF01687">
    <property type="entry name" value="Flavokinase"/>
    <property type="match status" value="1"/>
</dbReference>
<keyword evidence="9" id="KW-0548">Nucleotidyltransferase</keyword>
<dbReference type="GO" id="GO:0016779">
    <property type="term" value="F:nucleotidyltransferase activity"/>
    <property type="evidence" value="ECO:0007669"/>
    <property type="project" value="UniProtKB-KW"/>
</dbReference>
<keyword evidence="4 9" id="KW-0808">Transferase</keyword>
<sequence length="140" mass="15355">MKRNTKTISLTSGTVIHGQGYGRKLGFPTANLELANSSKKLLNVPTGVYAGIATIQLSGKTYKSGIVVEPEAKGKPVKVEAHLLDFSGDLYDLELRLELQAYVRPFLQFGTEQELIKQIRADIALIEKITKLLRKGSGKL</sequence>
<evidence type="ECO:0000256" key="4">
    <source>
        <dbReference type="ARBA" id="ARBA00022679"/>
    </source>
</evidence>
<organism evidence="9 10">
    <name type="scientific">Candidatus Taylorbacteria bacterium CG11_big_fil_rev_8_21_14_0_20_46_11</name>
    <dbReference type="NCBI Taxonomy" id="1975025"/>
    <lineage>
        <taxon>Bacteria</taxon>
        <taxon>Candidatus Tayloriibacteriota</taxon>
    </lineage>
</organism>
<dbReference type="PANTHER" id="PTHR22749">
    <property type="entry name" value="RIBOFLAVIN KINASE/FMN ADENYLYLTRANSFERASE"/>
    <property type="match status" value="1"/>
</dbReference>
<dbReference type="GO" id="GO:0009231">
    <property type="term" value="P:riboflavin biosynthetic process"/>
    <property type="evidence" value="ECO:0007669"/>
    <property type="project" value="InterPro"/>
</dbReference>
<protein>
    <recommendedName>
        <fullName evidence="1">riboflavin kinase</fullName>
        <ecNumber evidence="1">2.7.1.26</ecNumber>
    </recommendedName>
</protein>
<reference evidence="9 10" key="1">
    <citation type="submission" date="2017-09" db="EMBL/GenBank/DDBJ databases">
        <title>Depth-based differentiation of microbial function through sediment-hosted aquifers and enrichment of novel symbionts in the deep terrestrial subsurface.</title>
        <authorList>
            <person name="Probst A.J."/>
            <person name="Ladd B."/>
            <person name="Jarett J.K."/>
            <person name="Geller-Mcgrath D.E."/>
            <person name="Sieber C.M."/>
            <person name="Emerson J.B."/>
            <person name="Anantharaman K."/>
            <person name="Thomas B.C."/>
            <person name="Malmstrom R."/>
            <person name="Stieglmeier M."/>
            <person name="Klingl A."/>
            <person name="Woyke T."/>
            <person name="Ryan C.M."/>
            <person name="Banfield J.F."/>
        </authorList>
    </citation>
    <scope>NUCLEOTIDE SEQUENCE [LARGE SCALE GENOMIC DNA]</scope>
    <source>
        <strain evidence="9">CG11_big_fil_rev_8_21_14_0_20_46_11</strain>
    </source>
</reference>
<gene>
    <name evidence="9" type="ORF">COV91_03095</name>
</gene>
<dbReference type="Gene3D" id="2.40.30.30">
    <property type="entry name" value="Riboflavin kinase-like"/>
    <property type="match status" value="1"/>
</dbReference>
<evidence type="ECO:0000256" key="6">
    <source>
        <dbReference type="ARBA" id="ARBA00022840"/>
    </source>
</evidence>
<evidence type="ECO:0000256" key="3">
    <source>
        <dbReference type="ARBA" id="ARBA00022643"/>
    </source>
</evidence>
<dbReference type="PANTHER" id="PTHR22749:SF6">
    <property type="entry name" value="RIBOFLAVIN KINASE"/>
    <property type="match status" value="1"/>
</dbReference>
<proteinExistence type="predicted"/>
<dbReference type="GO" id="GO:0009398">
    <property type="term" value="P:FMN biosynthetic process"/>
    <property type="evidence" value="ECO:0007669"/>
    <property type="project" value="TreeGrafter"/>
</dbReference>
<evidence type="ECO:0000313" key="10">
    <source>
        <dbReference type="Proteomes" id="UP000229342"/>
    </source>
</evidence>
<keyword evidence="2" id="KW-0285">Flavoprotein</keyword>
<dbReference type="SMART" id="SM00904">
    <property type="entry name" value="Flavokinase"/>
    <property type="match status" value="1"/>
</dbReference>
<dbReference type="InterPro" id="IPR015865">
    <property type="entry name" value="Riboflavin_kinase_bac/euk"/>
</dbReference>
<dbReference type="SUPFAM" id="SSF82114">
    <property type="entry name" value="Riboflavin kinase-like"/>
    <property type="match status" value="1"/>
</dbReference>
<dbReference type="GO" id="GO:0008531">
    <property type="term" value="F:riboflavin kinase activity"/>
    <property type="evidence" value="ECO:0007669"/>
    <property type="project" value="UniProtKB-EC"/>
</dbReference>
<dbReference type="Proteomes" id="UP000229342">
    <property type="component" value="Unassembled WGS sequence"/>
</dbReference>
<evidence type="ECO:0000313" key="9">
    <source>
        <dbReference type="EMBL" id="PIQ68632.1"/>
    </source>
</evidence>
<dbReference type="EC" id="2.7.1.26" evidence="1"/>
<evidence type="ECO:0000256" key="2">
    <source>
        <dbReference type="ARBA" id="ARBA00022630"/>
    </source>
</evidence>
<dbReference type="InterPro" id="IPR023465">
    <property type="entry name" value="Riboflavin_kinase_dom_sf"/>
</dbReference>
<name>A0A2H0KBJ4_9BACT</name>
<evidence type="ECO:0000256" key="1">
    <source>
        <dbReference type="ARBA" id="ARBA00012105"/>
    </source>
</evidence>
<keyword evidence="6" id="KW-0067">ATP-binding</keyword>
<dbReference type="AlphaFoldDB" id="A0A2H0KBJ4"/>
<evidence type="ECO:0000259" key="8">
    <source>
        <dbReference type="SMART" id="SM00904"/>
    </source>
</evidence>
<keyword evidence="3" id="KW-0288">FMN</keyword>
<comment type="catalytic activity">
    <reaction evidence="7">
        <text>riboflavin + ATP = FMN + ADP + H(+)</text>
        <dbReference type="Rhea" id="RHEA:14357"/>
        <dbReference type="ChEBI" id="CHEBI:15378"/>
        <dbReference type="ChEBI" id="CHEBI:30616"/>
        <dbReference type="ChEBI" id="CHEBI:57986"/>
        <dbReference type="ChEBI" id="CHEBI:58210"/>
        <dbReference type="ChEBI" id="CHEBI:456216"/>
        <dbReference type="EC" id="2.7.1.26"/>
    </reaction>
</comment>
<keyword evidence="5" id="KW-0547">Nucleotide-binding</keyword>
<dbReference type="GO" id="GO:0005524">
    <property type="term" value="F:ATP binding"/>
    <property type="evidence" value="ECO:0007669"/>
    <property type="project" value="UniProtKB-KW"/>
</dbReference>
<feature type="domain" description="Riboflavin kinase" evidence="8">
    <location>
        <begin position="9"/>
        <end position="131"/>
    </location>
</feature>
<dbReference type="InterPro" id="IPR023468">
    <property type="entry name" value="Riboflavin_kinase"/>
</dbReference>
<comment type="caution">
    <text evidence="9">The sequence shown here is derived from an EMBL/GenBank/DDBJ whole genome shotgun (WGS) entry which is preliminary data.</text>
</comment>
<evidence type="ECO:0000256" key="5">
    <source>
        <dbReference type="ARBA" id="ARBA00022741"/>
    </source>
</evidence>